<reference key="2">
    <citation type="submission" date="2011-05" db="EMBL/GenBank/DDBJ databases">
        <title>The Genome of Mycoplasma haemofelis Strain Ohio2, a pathogenic hemoplasma of the cat.</title>
        <authorList>
            <person name="Santos A.P."/>
            <person name="Guimaraes A.M.S."/>
            <person name="SanMiguel P.J."/>
            <person name="Martin S.W."/>
            <person name="Messick J.B."/>
        </authorList>
    </citation>
    <scope>NUCLEOTIDE SEQUENCE</scope>
    <source>
        <strain>Ohio2</strain>
    </source>
</reference>
<proteinExistence type="predicted"/>
<evidence type="ECO:0000313" key="1">
    <source>
        <dbReference type="EMBL" id="AEG72878.1"/>
    </source>
</evidence>
<reference evidence="1 2" key="1">
    <citation type="journal article" date="2011" name="J. Bacteriol.">
        <title>Complete genome sequences of two hemotropic Mycoplasmas, Mycoplasma haemofelis strain Ohio2 and Mycoplasma suis strain Illinois.</title>
        <authorList>
            <person name="Messick J.B."/>
            <person name="Santos A.P."/>
            <person name="Guimaraes A.M."/>
        </authorList>
    </citation>
    <scope>NUCLEOTIDE SEQUENCE [LARGE SCALE GENOMIC DNA]</scope>
    <source>
        <strain evidence="1 2">Ohio2</strain>
    </source>
</reference>
<gene>
    <name evidence="1" type="ordered locus">MHF_0606</name>
</gene>
<protein>
    <submittedName>
        <fullName evidence="1">Uncharacterized protein</fullName>
    </submittedName>
</protein>
<accession>F6FI30</accession>
<dbReference type="KEGG" id="mhf:MHF_0606"/>
<dbReference type="Proteomes" id="UP000007952">
    <property type="component" value="Chromosome"/>
</dbReference>
<sequence length="203" mass="22245">MSYKLMGAAALTGTAGATGLVVANKEKIFGKSRTLSDDLKDKGYRLVSGVSDIAKRNAVLAEKLKDYQAESNSSHEFKGKPKSSMTADTLLSSCQGLEKSSDYEAVLSTFKRWCVLDFKDVLVTVGGKAVITDTGTDGTNWKQSLNTHRAHMKSVIEGVTDATSDNEQWKKVKSWCDGRLSVHYSNDSKEDFDRAEKWCLSAN</sequence>
<organism evidence="1 2">
    <name type="scientific">Mycoplasma haemofelis (strain Ohio2)</name>
    <dbReference type="NCBI Taxonomy" id="859194"/>
    <lineage>
        <taxon>Bacteria</taxon>
        <taxon>Bacillati</taxon>
        <taxon>Mycoplasmatota</taxon>
        <taxon>Mollicutes</taxon>
        <taxon>Mycoplasmataceae</taxon>
        <taxon>Mycoplasma</taxon>
    </lineage>
</organism>
<dbReference type="AlphaFoldDB" id="F6FI30"/>
<dbReference type="EMBL" id="CP002808">
    <property type="protein sequence ID" value="AEG72878.1"/>
    <property type="molecule type" value="Genomic_DNA"/>
</dbReference>
<name>F6FI30_MYCHI</name>
<dbReference type="STRING" id="859194.MHF_0606"/>
<dbReference type="HOGENOM" id="CLU_1319757_0_0_14"/>
<dbReference type="BioCyc" id="MHAE859194:G1GR7-597-MONOMER"/>
<evidence type="ECO:0000313" key="2">
    <source>
        <dbReference type="Proteomes" id="UP000007952"/>
    </source>
</evidence>